<proteinExistence type="predicted"/>
<keyword evidence="3" id="KW-1185">Reference proteome</keyword>
<dbReference type="NCBIfam" id="NF038324">
    <property type="entry name" value="DrmB_fam"/>
    <property type="match status" value="1"/>
</dbReference>
<protein>
    <submittedName>
        <fullName evidence="2">Uncharacterized protein DUF1998</fullName>
    </submittedName>
</protein>
<accession>A0A438LX90</accession>
<organism evidence="2 3">
    <name type="scientific">Nonomuraea polychroma</name>
    <dbReference type="NCBI Taxonomy" id="46176"/>
    <lineage>
        <taxon>Bacteria</taxon>
        <taxon>Bacillati</taxon>
        <taxon>Actinomycetota</taxon>
        <taxon>Actinomycetes</taxon>
        <taxon>Streptosporangiales</taxon>
        <taxon>Streptosporangiaceae</taxon>
        <taxon>Nonomuraea</taxon>
    </lineage>
</organism>
<dbReference type="Proteomes" id="UP000284824">
    <property type="component" value="Unassembled WGS sequence"/>
</dbReference>
<dbReference type="Pfam" id="PF09369">
    <property type="entry name" value="MZB"/>
    <property type="match status" value="1"/>
</dbReference>
<sequence length="605" mass="66782">MRTVRLSQTISPFGVGAIVDVMGESLMGVDISQWPYERTVRVESKRLEERLGVQELRSPPSVPAKPSTNSPGILYQRFPRWLFCQDCRRMHHYRTQQETGQPPQCGQCRGKLVPMRFIAVCATKGHARDIPWDKWAHSAPESEAQRRCHDHVLNFDTAVRGNEGLSGLVVRCLTCGASRDLGDLPSRKALHRIGVTCTGGQPWQHNTPPCDDPLEVLQRGATNVTLADTTTALDIPEPSGAARDIAAEVHQHRNFEDVQSAPHGPRAAVLIELIAEDLGIDESQVRQALDGDPNEVLRESRRGLLSDEWDAFLEATGSTDGPVGTPDFVISATPFTRPDLDTSPVTAQLSEYIDAVVLAHRLREIRVLHGFRRYTGDADLVDVNLGRRGRGRWLPAVESFGEGVFLSLDQELLNEWEQQEEVQARVAVLESRRRRSIMGSRLFEATPRAVLLHTLAHLLMRRLAFSCGYSSASLRERVYAETTPRAEAGLLVYTASGDAEGTLGGLVREGEAPRLARTLVAAIEGAAWCSSDPLCRESRGQGMNSLNRAACHGCSLVAETSCERSNVLLDRVLVVGDDNTPGFFQKILEAIRAETISRSRRLTDD</sequence>
<dbReference type="InterPro" id="IPR018973">
    <property type="entry name" value="MZB"/>
</dbReference>
<gene>
    <name evidence="2" type="ORF">EDD27_0182</name>
</gene>
<dbReference type="EMBL" id="SAUN01000001">
    <property type="protein sequence ID" value="RVX37898.1"/>
    <property type="molecule type" value="Genomic_DNA"/>
</dbReference>
<comment type="caution">
    <text evidence="2">The sequence shown here is derived from an EMBL/GenBank/DDBJ whole genome shotgun (WGS) entry which is preliminary data.</text>
</comment>
<evidence type="ECO:0000259" key="1">
    <source>
        <dbReference type="Pfam" id="PF09369"/>
    </source>
</evidence>
<evidence type="ECO:0000313" key="3">
    <source>
        <dbReference type="Proteomes" id="UP000284824"/>
    </source>
</evidence>
<dbReference type="OrthoDB" id="9134227at2"/>
<reference evidence="2 3" key="1">
    <citation type="submission" date="2019-01" db="EMBL/GenBank/DDBJ databases">
        <title>Sequencing the genomes of 1000 actinobacteria strains.</title>
        <authorList>
            <person name="Klenk H.-P."/>
        </authorList>
    </citation>
    <scope>NUCLEOTIDE SEQUENCE [LARGE SCALE GENOMIC DNA]</scope>
    <source>
        <strain evidence="2 3">DSM 43925</strain>
    </source>
</reference>
<dbReference type="InterPro" id="IPR047721">
    <property type="entry name" value="DrmB"/>
</dbReference>
<dbReference type="AlphaFoldDB" id="A0A438LX90"/>
<evidence type="ECO:0000313" key="2">
    <source>
        <dbReference type="EMBL" id="RVX37898.1"/>
    </source>
</evidence>
<dbReference type="RefSeq" id="WP_127930611.1">
    <property type="nucleotide sequence ID" value="NZ_SAUN01000001.1"/>
</dbReference>
<name>A0A438LX90_9ACTN</name>
<feature type="domain" description="MrfA-like Zn-binding" evidence="1">
    <location>
        <begin position="455"/>
        <end position="554"/>
    </location>
</feature>